<comment type="subcellular location">
    <subcellularLocation>
        <location evidence="1">Cell inner membrane</location>
        <topology evidence="1">Multi-pass membrane protein</topology>
    </subcellularLocation>
</comment>
<keyword evidence="5" id="KW-0547">Nucleotide-binding</keyword>
<dbReference type="GO" id="GO:0005524">
    <property type="term" value="F:ATP binding"/>
    <property type="evidence" value="ECO:0007669"/>
    <property type="project" value="UniProtKB-KW"/>
</dbReference>
<evidence type="ECO:0000256" key="6">
    <source>
        <dbReference type="ARBA" id="ARBA00022840"/>
    </source>
</evidence>
<evidence type="ECO:0000256" key="1">
    <source>
        <dbReference type="ARBA" id="ARBA00004429"/>
    </source>
</evidence>
<dbReference type="InterPro" id="IPR011527">
    <property type="entry name" value="ABC1_TM_dom"/>
</dbReference>
<dbReference type="PROSITE" id="PS50929">
    <property type="entry name" value="ABC_TM1F"/>
    <property type="match status" value="1"/>
</dbReference>
<dbReference type="GO" id="GO:0005886">
    <property type="term" value="C:plasma membrane"/>
    <property type="evidence" value="ECO:0007669"/>
    <property type="project" value="UniProtKB-SubCell"/>
</dbReference>
<dbReference type="Pfam" id="PF00664">
    <property type="entry name" value="ABC_membrane"/>
    <property type="match status" value="1"/>
</dbReference>
<dbReference type="PATRIC" id="fig|633147.7.peg.157"/>
<feature type="transmembrane region" description="Helical" evidence="10">
    <location>
        <begin position="55"/>
        <end position="77"/>
    </location>
</feature>
<dbReference type="InterPro" id="IPR039421">
    <property type="entry name" value="Type_1_exporter"/>
</dbReference>
<comment type="similarity">
    <text evidence="9">Belongs to the ABC transporter superfamily. Siderophore-Fe(3+) uptake transporter (SIUT) (TC 3.A.1.21) family.</text>
</comment>
<keyword evidence="14" id="KW-1185">Reference proteome</keyword>
<dbReference type="PANTHER" id="PTHR43394:SF1">
    <property type="entry name" value="ATP-BINDING CASSETTE SUB-FAMILY B MEMBER 10, MITOCHONDRIAL"/>
    <property type="match status" value="1"/>
</dbReference>
<dbReference type="InterPro" id="IPR027417">
    <property type="entry name" value="P-loop_NTPase"/>
</dbReference>
<gene>
    <name evidence="13" type="ordered locus">Olsu_1367</name>
</gene>
<feature type="domain" description="ABC transmembrane type-1" evidence="12">
    <location>
        <begin position="19"/>
        <end position="301"/>
    </location>
</feature>
<dbReference type="InterPro" id="IPR017871">
    <property type="entry name" value="ABC_transporter-like_CS"/>
</dbReference>
<evidence type="ECO:0000259" key="12">
    <source>
        <dbReference type="PROSITE" id="PS50929"/>
    </source>
</evidence>
<dbReference type="CDD" id="cd18548">
    <property type="entry name" value="ABC_6TM_Tm287_like"/>
    <property type="match status" value="1"/>
</dbReference>
<dbReference type="InterPro" id="IPR003593">
    <property type="entry name" value="AAA+_ATPase"/>
</dbReference>
<keyword evidence="4 10" id="KW-0812">Transmembrane</keyword>
<organism evidence="13 14">
    <name type="scientific">Olsenella uli (strain ATCC 49627 / DSM 7084 / CCUG 31166 / CIP 109912 / JCM 12494 / LMG 11480 / NCIMB 702895 / VPI D76D-27C)</name>
    <name type="common">Lactobacillus uli</name>
    <dbReference type="NCBI Taxonomy" id="633147"/>
    <lineage>
        <taxon>Bacteria</taxon>
        <taxon>Bacillati</taxon>
        <taxon>Actinomycetota</taxon>
        <taxon>Coriobacteriia</taxon>
        <taxon>Coriobacteriales</taxon>
        <taxon>Atopobiaceae</taxon>
        <taxon>Olsenella</taxon>
    </lineage>
</organism>
<dbReference type="InterPro" id="IPR036640">
    <property type="entry name" value="ABC1_TM_sf"/>
</dbReference>
<dbReference type="PANTHER" id="PTHR43394">
    <property type="entry name" value="ATP-DEPENDENT PERMEASE MDL1, MITOCHONDRIAL"/>
    <property type="match status" value="1"/>
</dbReference>
<evidence type="ECO:0000256" key="10">
    <source>
        <dbReference type="SAM" id="Phobius"/>
    </source>
</evidence>
<dbReference type="SUPFAM" id="SSF52540">
    <property type="entry name" value="P-loop containing nucleoside triphosphate hydrolases"/>
    <property type="match status" value="1"/>
</dbReference>
<dbReference type="Gene3D" id="3.40.50.300">
    <property type="entry name" value="P-loop containing nucleotide triphosphate hydrolases"/>
    <property type="match status" value="1"/>
</dbReference>
<sequence>MGDIAFIARSFGPYRRDFVGAGICVFFESVLELLIPLLMASIIDDGLATGDASIVWTRGAAMLGCALAALALGGGYARLSARAAMGLGANLRRAEFAHIQDFAFSNLDSFESSSLVTRMTTDVTVIQNALVMGFRPMLRGPSMLVMGLVLSFVMSARLAVIFCVVLPFLAVVLFLIVRHVGPLYAVLQGVMDRLNDALQEDLRAIRAIKAFVREDWTQARFDEVNRAYSTTATRTFGGAVLNTPVFQVSMYVTCVSILWIGGNLILVGELQVGTLTGFMSYVLQIMNSLMMISGVFLLLARALTSIRRVREVLDERPAISSAEGAATTVADGSVVFDHVSFKYHADARKDVLEDISLSFPAGSTIGVLGATGSGKSSLVQLVARLYDVSSGSVRVGGRDVRDYDLAALRDAVGVVLQRSVLFSGTVRDNLRWGNPDATDAELLEACRIACADEFLERIGGLDADLGQGGDNVSGGQRQRLSIARTLLKRPKVLVFDDSLSAVDMATDARIRAGLAGLADVTKITVAQRVNSVMDCDQIVILDDGCVHAVGTHAELLASDPIYQELYESQIGSGIHGERVVDGC</sequence>
<dbReference type="PROSITE" id="PS50893">
    <property type="entry name" value="ABC_TRANSPORTER_2"/>
    <property type="match status" value="1"/>
</dbReference>
<dbReference type="RefSeq" id="WP_013252224.1">
    <property type="nucleotide sequence ID" value="NC_014363.1"/>
</dbReference>
<feature type="transmembrane region" description="Helical" evidence="10">
    <location>
        <begin position="278"/>
        <end position="300"/>
    </location>
</feature>
<feature type="transmembrane region" description="Helical" evidence="10">
    <location>
        <begin position="144"/>
        <end position="177"/>
    </location>
</feature>
<protein>
    <submittedName>
        <fullName evidence="13">ABC transporter related protein</fullName>
    </submittedName>
</protein>
<evidence type="ECO:0000256" key="3">
    <source>
        <dbReference type="ARBA" id="ARBA00022475"/>
    </source>
</evidence>
<dbReference type="EMBL" id="CP002106">
    <property type="protein sequence ID" value="ADK68472.1"/>
    <property type="molecule type" value="Genomic_DNA"/>
</dbReference>
<dbReference type="Proteomes" id="UP000000333">
    <property type="component" value="Chromosome"/>
</dbReference>
<accession>E1QWG9</accession>
<dbReference type="PROSITE" id="PS00211">
    <property type="entry name" value="ABC_TRANSPORTER_1"/>
    <property type="match status" value="1"/>
</dbReference>
<dbReference type="GO" id="GO:0016887">
    <property type="term" value="F:ATP hydrolysis activity"/>
    <property type="evidence" value="ECO:0007669"/>
    <property type="project" value="InterPro"/>
</dbReference>
<evidence type="ECO:0000256" key="8">
    <source>
        <dbReference type="ARBA" id="ARBA00023136"/>
    </source>
</evidence>
<evidence type="ECO:0000256" key="7">
    <source>
        <dbReference type="ARBA" id="ARBA00022989"/>
    </source>
</evidence>
<feature type="transmembrane region" description="Helical" evidence="10">
    <location>
        <begin position="18"/>
        <end position="43"/>
    </location>
</feature>
<keyword evidence="7 10" id="KW-1133">Transmembrane helix</keyword>
<evidence type="ECO:0000256" key="2">
    <source>
        <dbReference type="ARBA" id="ARBA00022448"/>
    </source>
</evidence>
<evidence type="ECO:0000313" key="13">
    <source>
        <dbReference type="EMBL" id="ADK68472.1"/>
    </source>
</evidence>
<evidence type="ECO:0000256" key="9">
    <source>
        <dbReference type="ARBA" id="ARBA00023455"/>
    </source>
</evidence>
<evidence type="ECO:0000259" key="11">
    <source>
        <dbReference type="PROSITE" id="PS50893"/>
    </source>
</evidence>
<evidence type="ECO:0000313" key="14">
    <source>
        <dbReference type="Proteomes" id="UP000000333"/>
    </source>
</evidence>
<dbReference type="HOGENOM" id="CLU_000604_84_3_11"/>
<dbReference type="STRING" id="633147.Olsu_1367"/>
<dbReference type="OrthoDB" id="9806127at2"/>
<dbReference type="SMART" id="SM00382">
    <property type="entry name" value="AAA"/>
    <property type="match status" value="1"/>
</dbReference>
<keyword evidence="3" id="KW-1003">Cell membrane</keyword>
<dbReference type="Gene3D" id="1.20.1560.10">
    <property type="entry name" value="ABC transporter type 1, transmembrane domain"/>
    <property type="match status" value="1"/>
</dbReference>
<keyword evidence="8 10" id="KW-0472">Membrane</keyword>
<dbReference type="InterPro" id="IPR003439">
    <property type="entry name" value="ABC_transporter-like_ATP-bd"/>
</dbReference>
<dbReference type="eggNOG" id="COG1132">
    <property type="taxonomic scope" value="Bacteria"/>
</dbReference>
<dbReference type="Pfam" id="PF00005">
    <property type="entry name" value="ABC_tran"/>
    <property type="match status" value="1"/>
</dbReference>
<feature type="domain" description="ABC transporter" evidence="11">
    <location>
        <begin position="334"/>
        <end position="568"/>
    </location>
</feature>
<name>E1QWG9_OLSUV</name>
<evidence type="ECO:0000256" key="5">
    <source>
        <dbReference type="ARBA" id="ARBA00022741"/>
    </source>
</evidence>
<dbReference type="GeneID" id="78512771"/>
<dbReference type="AlphaFoldDB" id="E1QWG9"/>
<evidence type="ECO:0000256" key="4">
    <source>
        <dbReference type="ARBA" id="ARBA00022692"/>
    </source>
</evidence>
<feature type="transmembrane region" description="Helical" evidence="10">
    <location>
        <begin position="248"/>
        <end position="266"/>
    </location>
</feature>
<dbReference type="KEGG" id="ols:Olsu_1367"/>
<dbReference type="FunFam" id="3.40.50.300:FF:000221">
    <property type="entry name" value="Multidrug ABC transporter ATP-binding protein"/>
    <property type="match status" value="1"/>
</dbReference>
<dbReference type="GO" id="GO:0015421">
    <property type="term" value="F:ABC-type oligopeptide transporter activity"/>
    <property type="evidence" value="ECO:0007669"/>
    <property type="project" value="TreeGrafter"/>
</dbReference>
<reference evidence="13 14" key="1">
    <citation type="journal article" date="2010" name="Stand. Genomic Sci.">
        <title>Complete genome sequence of Olsenella uli type strain (VPI D76D-27C).</title>
        <authorList>
            <person name="Goker M."/>
            <person name="Held B."/>
            <person name="Lucas S."/>
            <person name="Nolan M."/>
            <person name="Yasawong M."/>
            <person name="Glavina Del Rio T."/>
            <person name="Tice H."/>
            <person name="Cheng J.F."/>
            <person name="Bruce D."/>
            <person name="Detter J.C."/>
            <person name="Tapia R."/>
            <person name="Han C."/>
            <person name="Goodwin L."/>
            <person name="Pitluck S."/>
            <person name="Liolios K."/>
            <person name="Ivanova N."/>
            <person name="Mavromatis K."/>
            <person name="Mikhailova N."/>
            <person name="Pati A."/>
            <person name="Chen A."/>
            <person name="Palaniappan K."/>
            <person name="Land M."/>
            <person name="Hauser L."/>
            <person name="Chang Y.J."/>
            <person name="Jeffries C.D."/>
            <person name="Rohde M."/>
            <person name="Sikorski J."/>
            <person name="Pukall R."/>
            <person name="Woyke T."/>
            <person name="Bristow J."/>
            <person name="Eisen J.A."/>
            <person name="Markowitz V."/>
            <person name="Hugenholtz P."/>
            <person name="Kyrpides N.C."/>
            <person name="Klenk H.P."/>
            <person name="Lapidus A."/>
        </authorList>
    </citation>
    <scope>NUCLEOTIDE SEQUENCE [LARGE SCALE GENOMIC DNA]</scope>
    <source>
        <strain evidence="14">ATCC 49627 / DSM 7084 / CIP 109912 / JCM 12494 / NCIMB 702895 / VPI D76D-27C</strain>
    </source>
</reference>
<keyword evidence="6" id="KW-0067">ATP-binding</keyword>
<keyword evidence="2" id="KW-0813">Transport</keyword>
<dbReference type="SUPFAM" id="SSF90123">
    <property type="entry name" value="ABC transporter transmembrane region"/>
    <property type="match status" value="1"/>
</dbReference>
<proteinExistence type="inferred from homology"/>